<dbReference type="Proteomes" id="UP001296104">
    <property type="component" value="Unassembled WGS sequence"/>
</dbReference>
<accession>A0AAI8Z976</accession>
<dbReference type="EMBL" id="CAVMBE010000136">
    <property type="protein sequence ID" value="CAK4034783.1"/>
    <property type="molecule type" value="Genomic_DNA"/>
</dbReference>
<name>A0AAI8Z976_9PEZI</name>
<gene>
    <name evidence="2" type="ORF">LECACI_7A009941</name>
</gene>
<dbReference type="AlphaFoldDB" id="A0AAI8Z976"/>
<comment type="caution">
    <text evidence="2">The sequence shown here is derived from an EMBL/GenBank/DDBJ whole genome shotgun (WGS) entry which is preliminary data.</text>
</comment>
<feature type="compositionally biased region" description="Basic and acidic residues" evidence="1">
    <location>
        <begin position="183"/>
        <end position="192"/>
    </location>
</feature>
<evidence type="ECO:0000313" key="3">
    <source>
        <dbReference type="Proteomes" id="UP001296104"/>
    </source>
</evidence>
<feature type="region of interest" description="Disordered" evidence="1">
    <location>
        <begin position="183"/>
        <end position="210"/>
    </location>
</feature>
<evidence type="ECO:0000256" key="1">
    <source>
        <dbReference type="SAM" id="MobiDB-lite"/>
    </source>
</evidence>
<sequence>MAQIQTHSAAQGSRSPAVTLLTLPPELRLEIYDHILGNEDHSRHDFPLAHMREWVTIPREEHHVSEQKAKSYSWILSHPRIYHESFHYIHRTHRMIFFDLTHFEECYPLLHGVNTIKFELQNVDERQMRRVWRLLAGLSNLKYMWIASTRQAHRLIRIPNFLDHLEIEVTRILAKRAGQKRKEAPLSSEIRRQNVTKTSKRKNDQRSRRKRLVMENIEAKMSSLTDTQLAQAMNSLMHL</sequence>
<proteinExistence type="predicted"/>
<evidence type="ECO:0000313" key="2">
    <source>
        <dbReference type="EMBL" id="CAK4034783.1"/>
    </source>
</evidence>
<protein>
    <submittedName>
        <fullName evidence="2">Uncharacterized protein</fullName>
    </submittedName>
</protein>
<reference evidence="2" key="1">
    <citation type="submission" date="2023-11" db="EMBL/GenBank/DDBJ databases">
        <authorList>
            <person name="Alioto T."/>
            <person name="Alioto T."/>
            <person name="Gomez Garrido J."/>
        </authorList>
    </citation>
    <scope>NUCLEOTIDE SEQUENCE</scope>
</reference>
<keyword evidence="3" id="KW-1185">Reference proteome</keyword>
<organism evidence="2 3">
    <name type="scientific">Lecanosticta acicola</name>
    <dbReference type="NCBI Taxonomy" id="111012"/>
    <lineage>
        <taxon>Eukaryota</taxon>
        <taxon>Fungi</taxon>
        <taxon>Dikarya</taxon>
        <taxon>Ascomycota</taxon>
        <taxon>Pezizomycotina</taxon>
        <taxon>Dothideomycetes</taxon>
        <taxon>Dothideomycetidae</taxon>
        <taxon>Mycosphaerellales</taxon>
        <taxon>Mycosphaerellaceae</taxon>
        <taxon>Lecanosticta</taxon>
    </lineage>
</organism>